<feature type="non-terminal residue" evidence="1">
    <location>
        <position position="56"/>
    </location>
</feature>
<evidence type="ECO:0000313" key="1">
    <source>
        <dbReference type="EMBL" id="MBG3878411.1"/>
    </source>
</evidence>
<reference evidence="1 2" key="1">
    <citation type="submission" date="2019-08" db="EMBL/GenBank/DDBJ databases">
        <authorList>
            <person name="Luo N."/>
        </authorList>
    </citation>
    <scope>NUCLEOTIDE SEQUENCE [LARGE SCALE GENOMIC DNA]</scope>
    <source>
        <strain evidence="1 2">NCIMB 9442</strain>
    </source>
</reference>
<evidence type="ECO:0000313" key="2">
    <source>
        <dbReference type="Proteomes" id="UP001194469"/>
    </source>
</evidence>
<accession>A0ABS0J7H9</accession>
<dbReference type="EMBL" id="VRYY01000570">
    <property type="protein sequence ID" value="MBG3878411.1"/>
    <property type="molecule type" value="Genomic_DNA"/>
</dbReference>
<gene>
    <name evidence="1" type="ORF">FVW20_15685</name>
</gene>
<organism evidence="1 2">
    <name type="scientific">Nitratidesulfovibrio oxamicus</name>
    <dbReference type="NCBI Taxonomy" id="32016"/>
    <lineage>
        <taxon>Bacteria</taxon>
        <taxon>Pseudomonadati</taxon>
        <taxon>Thermodesulfobacteriota</taxon>
        <taxon>Desulfovibrionia</taxon>
        <taxon>Desulfovibrionales</taxon>
        <taxon>Desulfovibrionaceae</taxon>
        <taxon>Nitratidesulfovibrio</taxon>
    </lineage>
</organism>
<dbReference type="Proteomes" id="UP001194469">
    <property type="component" value="Unassembled WGS sequence"/>
</dbReference>
<sequence length="56" mass="5906">MPMKFSSACRAMRPALAYPCAIRSRARRLLSRSLPALLLCAALVCAGCVRGPGSLA</sequence>
<name>A0ABS0J7H9_9BACT</name>
<proteinExistence type="predicted"/>
<keyword evidence="2" id="KW-1185">Reference proteome</keyword>
<comment type="caution">
    <text evidence="1">The sequence shown here is derived from an EMBL/GenBank/DDBJ whole genome shotgun (WGS) entry which is preliminary data.</text>
</comment>
<protein>
    <submittedName>
        <fullName evidence="1">Peptidase C39 family protein</fullName>
    </submittedName>
</protein>